<dbReference type="PANTHER" id="PTHR22931:SF9">
    <property type="entry name" value="PYRUVATE, PHOSPHATE DIKINASE 1, CHLOROPLASTIC"/>
    <property type="match status" value="1"/>
</dbReference>
<dbReference type="RefSeq" id="WP_209772132.1">
    <property type="nucleotide sequence ID" value="NZ_JAGINP010000034.1"/>
</dbReference>
<evidence type="ECO:0000313" key="4">
    <source>
        <dbReference type="Proteomes" id="UP000781958"/>
    </source>
</evidence>
<dbReference type="Pfam" id="PF01326">
    <property type="entry name" value="PPDK_N"/>
    <property type="match status" value="2"/>
</dbReference>
<proteinExistence type="predicted"/>
<feature type="domain" description="Pyruvate phosphate dikinase AMP/ATP-binding" evidence="2">
    <location>
        <begin position="331"/>
        <end position="383"/>
    </location>
</feature>
<dbReference type="EC" id="2.7.9.1" evidence="3"/>
<dbReference type="Gene3D" id="1.10.189.10">
    <property type="entry name" value="Pyruvate Phosphate Dikinase, domain 2"/>
    <property type="match status" value="1"/>
</dbReference>
<reference evidence="3 4" key="1">
    <citation type="submission" date="2021-03" db="EMBL/GenBank/DDBJ databases">
        <title>Genomic Encyclopedia of Type Strains, Phase III (KMG-III): the genomes of soil and plant-associated and newly described type strains.</title>
        <authorList>
            <person name="Whitman W."/>
        </authorList>
    </citation>
    <scope>NUCLEOTIDE SEQUENCE [LARGE SCALE GENOMIC DNA]</scope>
    <source>
        <strain evidence="3 4">IMMIB AFH-6</strain>
    </source>
</reference>
<dbReference type="InterPro" id="IPR013815">
    <property type="entry name" value="ATP_grasp_subdomain_1"/>
</dbReference>
<keyword evidence="4" id="KW-1185">Reference proteome</keyword>
<sequence>MLHESIIDPDWEAARAPVTGADGLRWVYDFGAGVAEGHGGMAAELGNKGAGLAEMAQLGVPVPPGFTIVAEASRHHRANAGAFPPGLVAQVEEALRRLEGTAGAGFGALGRPLLVSVRSGARASMPGMMDTILNLGLTDATVQGLAAASGDARFAYDCYRRLVQTYGAVVQGVDAHLFDAALESHKEDRGLARDADLTAGDWRAVVAAWQDIIEREAGEPFPQDPRTQLFGAIGAIFRSWGNARAVAFRAMHGIPDDWGTAATVQCMVFGNRGTDSGTGVAHSRDPATGEPGLCGEFLSDAQGEEIVSGLRTPGPLADGPQSLEAAAPAAFAELRGIADRLERHFGDMQEIEFTVQQGRLFILQTRSGKRSVEANVRIATDMAEAGLITRAEAVRRADLSALKDRLRPVPDPDAPRTVIATGLPASPGAATGVAVFTSEDAVRIAADGSPVVLCRPETSPHDVHGMQAACAIVTARGGATSHAATVARAMGRPCVAGARALRIDPAQGTMTVGDHRVQAGDTITVDGTTGEVILGAVPMLEPETPPAVALLLGWARELGLSAE</sequence>
<feature type="domain" description="Pyruvate phosphate dikinase AMP/ATP-binding" evidence="2">
    <location>
        <begin position="82"/>
        <end position="313"/>
    </location>
</feature>
<protein>
    <submittedName>
        <fullName evidence="3">Pyruvate,orthophosphate dikinase</fullName>
        <ecNumber evidence="3">2.7.9.1</ecNumber>
    </submittedName>
</protein>
<evidence type="ECO:0000259" key="2">
    <source>
        <dbReference type="Pfam" id="PF01326"/>
    </source>
</evidence>
<dbReference type="InterPro" id="IPR036637">
    <property type="entry name" value="Phosphohistidine_dom_sf"/>
</dbReference>
<evidence type="ECO:0000313" key="3">
    <source>
        <dbReference type="EMBL" id="MBP2296681.1"/>
    </source>
</evidence>
<dbReference type="NCBIfam" id="NF004531">
    <property type="entry name" value="PRK05878.1"/>
    <property type="match status" value="1"/>
</dbReference>
<dbReference type="SUPFAM" id="SSF56059">
    <property type="entry name" value="Glutathione synthetase ATP-binding domain-like"/>
    <property type="match status" value="1"/>
</dbReference>
<gene>
    <name evidence="3" type="ORF">J2851_006499</name>
</gene>
<dbReference type="Pfam" id="PF00391">
    <property type="entry name" value="PEP-utilizers"/>
    <property type="match status" value="1"/>
</dbReference>
<evidence type="ECO:0000259" key="1">
    <source>
        <dbReference type="Pfam" id="PF00391"/>
    </source>
</evidence>
<keyword evidence="3" id="KW-0808">Transferase</keyword>
<dbReference type="PANTHER" id="PTHR22931">
    <property type="entry name" value="PHOSPHOENOLPYRUVATE DIKINASE-RELATED"/>
    <property type="match status" value="1"/>
</dbReference>
<comment type="caution">
    <text evidence="3">The sequence shown here is derived from an EMBL/GenBank/DDBJ whole genome shotgun (WGS) entry which is preliminary data.</text>
</comment>
<keyword evidence="3" id="KW-0670">Pyruvate</keyword>
<organism evidence="3 4">
    <name type="scientific">Azospirillum rugosum</name>
    <dbReference type="NCBI Taxonomy" id="416170"/>
    <lineage>
        <taxon>Bacteria</taxon>
        <taxon>Pseudomonadati</taxon>
        <taxon>Pseudomonadota</taxon>
        <taxon>Alphaproteobacteria</taxon>
        <taxon>Rhodospirillales</taxon>
        <taxon>Azospirillaceae</taxon>
        <taxon>Azospirillum</taxon>
    </lineage>
</organism>
<accession>A0ABS4SVT8</accession>
<dbReference type="Gene3D" id="3.30.1490.20">
    <property type="entry name" value="ATP-grasp fold, A domain"/>
    <property type="match status" value="1"/>
</dbReference>
<dbReference type="InterPro" id="IPR002192">
    <property type="entry name" value="PPDK_AMP/ATP-bd"/>
</dbReference>
<dbReference type="Proteomes" id="UP000781958">
    <property type="component" value="Unassembled WGS sequence"/>
</dbReference>
<dbReference type="GO" id="GO:0050242">
    <property type="term" value="F:pyruvate, phosphate dikinase activity"/>
    <property type="evidence" value="ECO:0007669"/>
    <property type="project" value="UniProtKB-EC"/>
</dbReference>
<dbReference type="InterPro" id="IPR010121">
    <property type="entry name" value="Pyruvate_phosphate_dikinase"/>
</dbReference>
<dbReference type="SUPFAM" id="SSF52009">
    <property type="entry name" value="Phosphohistidine domain"/>
    <property type="match status" value="1"/>
</dbReference>
<dbReference type="InterPro" id="IPR008279">
    <property type="entry name" value="PEP-util_enz_mobile_dom"/>
</dbReference>
<dbReference type="Gene3D" id="3.50.30.10">
    <property type="entry name" value="Phosphohistidine domain"/>
    <property type="match status" value="1"/>
</dbReference>
<dbReference type="EMBL" id="JAGINP010000034">
    <property type="protein sequence ID" value="MBP2296681.1"/>
    <property type="molecule type" value="Genomic_DNA"/>
</dbReference>
<dbReference type="Gene3D" id="1.20.80.30">
    <property type="match status" value="1"/>
</dbReference>
<name>A0ABS4SVT8_9PROT</name>
<dbReference type="Gene3D" id="3.30.470.20">
    <property type="entry name" value="ATP-grasp fold, B domain"/>
    <property type="match status" value="1"/>
</dbReference>
<feature type="domain" description="PEP-utilising enzyme mobile" evidence="1">
    <location>
        <begin position="450"/>
        <end position="530"/>
    </location>
</feature>